<dbReference type="GeneID" id="78777851"/>
<protein>
    <submittedName>
        <fullName evidence="1">Uncharacterized protein</fullName>
    </submittedName>
</protein>
<dbReference type="KEGG" id="crq:GCK72_024832"/>
<organism evidence="1 2">
    <name type="scientific">Caenorhabditis remanei</name>
    <name type="common">Caenorhabditis vulgaris</name>
    <dbReference type="NCBI Taxonomy" id="31234"/>
    <lineage>
        <taxon>Eukaryota</taxon>
        <taxon>Metazoa</taxon>
        <taxon>Ecdysozoa</taxon>
        <taxon>Nematoda</taxon>
        <taxon>Chromadorea</taxon>
        <taxon>Rhabditida</taxon>
        <taxon>Rhabditina</taxon>
        <taxon>Rhabditomorpha</taxon>
        <taxon>Rhabditoidea</taxon>
        <taxon>Rhabditidae</taxon>
        <taxon>Peloderinae</taxon>
        <taxon>Caenorhabditis</taxon>
    </lineage>
</organism>
<name>A0A6A5G131_CAERE</name>
<evidence type="ECO:0000313" key="2">
    <source>
        <dbReference type="Proteomes" id="UP000483820"/>
    </source>
</evidence>
<accession>A0A6A5G131</accession>
<dbReference type="AlphaFoldDB" id="A0A6A5G131"/>
<comment type="caution">
    <text evidence="1">The sequence shown here is derived from an EMBL/GenBank/DDBJ whole genome shotgun (WGS) entry which is preliminary data.</text>
</comment>
<reference evidence="1 2" key="1">
    <citation type="submission" date="2019-12" db="EMBL/GenBank/DDBJ databases">
        <title>Chromosome-level assembly of the Caenorhabditis remanei genome.</title>
        <authorList>
            <person name="Teterina A.A."/>
            <person name="Willis J.H."/>
            <person name="Phillips P.C."/>
        </authorList>
    </citation>
    <scope>NUCLEOTIDE SEQUENCE [LARGE SCALE GENOMIC DNA]</scope>
    <source>
        <strain evidence="1 2">PX506</strain>
        <tissue evidence="1">Whole organism</tissue>
    </source>
</reference>
<sequence>MDTWDLGVLELNTLLWGLNGDVNVLTGEWLDGELEDNTAFLVVLWAAGNGPEVVGLDEVEVTGDNLFGFLGELVLSNNVDLVETSGLDQELVFWESVGLTLHVALVLLLFLGLLELGVDGDLVLLLGSPGGGEGELNFTVWLFTELTEGRWHLWADGEKLGAESPFLGLLEDWGAANFHVPLAQTELLVADGGELGVHVVVAWSLKLEGDGVLVSLLLLDVLDHLGEILTTVLGVVLLELELLLEDLVKLDLGEFSFLEWGDGKAGNEFSWTILVLYGDLEVLFGEEPVLNGLLSEDVSTGRNLESKEVVNLLDLFGVLAPLWNGDSSLFSLNILEFRESWVTEEDNWASGEGDDRFLVLWDDNLVDKFEVSLHLGNNVDLDWNKGMEGLDSLDSLLEKWSEHSHLVNVGGSNRWASLNGQAEFSSIEFKGEFSFSRHDSWDLSGDNEWESKSGWEFADNLIEESGVVGLEIKILVKGTTNLAELDLSVADEFLNKAFDELGVDWENGIIHILVAEVDHGEGVLLVTGGWASTDVHLLGELLEKLNSGLDAASADNGGGFLLKRLELLESLVEVLVHVLLGESDLGEVLDPVSSKNGVKRGVELSVGGGNHLLLWLVAGEGENLRAILGDTFVTWVGGLSEVADHLVGKSSNLLVGLLLHLRDDLDEECLFWAGVHHSPESKHTDFWLVLTVLVDWEENLLDLAWHGILKESEGIDCFLADWEWLALVNNDLVELVDRNIESSVSDGLEGQNLLPDGLTDNLTVLGDTGVSELDEGLSNSLGWEWSLLDRLEELSDLNWSDLALFDVSEQVLNGVLGSGDGKDVLEEGLNLKIVISLLYSLRNGAGAEKTNELREEVSGLWHVVLFLLDSVNDGLDELDLLVKWELFEWLELSLVSVLEEILNKLFPAGRVDDIFLLSIDLKIFIMALFKHEFGAGLSLHDFLSVDIDGVEGANLGLLELIVFQNVGVDSLWADDFGLLLALWALRRETESVGGFGTLGALVEVDGFGDDGLLLLTDNGVGDLAFSLEGLLSGEERTVFLGGFLVFVRLKSLHLVSWGNWVEGDHVENGSLHVL</sequence>
<dbReference type="Proteomes" id="UP000483820">
    <property type="component" value="Chromosome X"/>
</dbReference>
<gene>
    <name evidence="1" type="ORF">GCK72_024832</name>
</gene>
<evidence type="ECO:0000313" key="1">
    <source>
        <dbReference type="EMBL" id="KAF1748365.1"/>
    </source>
</evidence>
<dbReference type="RefSeq" id="XP_053579641.1">
    <property type="nucleotide sequence ID" value="XM_053736075.1"/>
</dbReference>
<dbReference type="CTD" id="78777851"/>
<proteinExistence type="predicted"/>
<dbReference type="EMBL" id="WUAV01000006">
    <property type="protein sequence ID" value="KAF1748365.1"/>
    <property type="molecule type" value="Genomic_DNA"/>
</dbReference>